<dbReference type="CDD" id="cd14014">
    <property type="entry name" value="STKc_PknB_like"/>
    <property type="match status" value="1"/>
</dbReference>
<keyword evidence="4" id="KW-0808">Transferase</keyword>
<feature type="region of interest" description="Disordered" evidence="9">
    <location>
        <begin position="161"/>
        <end position="189"/>
    </location>
</feature>
<dbReference type="Proteomes" id="UP000536179">
    <property type="component" value="Unassembled WGS sequence"/>
</dbReference>
<keyword evidence="10" id="KW-1133">Transmembrane helix</keyword>
<dbReference type="GO" id="GO:0005813">
    <property type="term" value="C:centrosome"/>
    <property type="evidence" value="ECO:0007669"/>
    <property type="project" value="UniProtKB-SubCell"/>
</dbReference>
<evidence type="ECO:0000259" key="11">
    <source>
        <dbReference type="PROSITE" id="PS50011"/>
    </source>
</evidence>
<protein>
    <recommendedName>
        <fullName evidence="11">Protein kinase domain-containing protein</fullName>
    </recommendedName>
</protein>
<dbReference type="InterPro" id="IPR011009">
    <property type="entry name" value="Kinase-like_dom_sf"/>
</dbReference>
<gene>
    <name evidence="12" type="ORF">FHS27_003160</name>
</gene>
<evidence type="ECO:0000256" key="1">
    <source>
        <dbReference type="ARBA" id="ARBA00004300"/>
    </source>
</evidence>
<accession>A0A7W5H6D4</accession>
<organism evidence="12 13">
    <name type="scientific">Aporhodopirellula rubra</name>
    <dbReference type="NCBI Taxonomy" id="980271"/>
    <lineage>
        <taxon>Bacteria</taxon>
        <taxon>Pseudomonadati</taxon>
        <taxon>Planctomycetota</taxon>
        <taxon>Planctomycetia</taxon>
        <taxon>Pirellulales</taxon>
        <taxon>Pirellulaceae</taxon>
        <taxon>Aporhodopirellula</taxon>
    </lineage>
</organism>
<evidence type="ECO:0000256" key="8">
    <source>
        <dbReference type="ARBA" id="ARBA00023212"/>
    </source>
</evidence>
<keyword evidence="5" id="KW-0547">Nucleotide-binding</keyword>
<dbReference type="SUPFAM" id="SSF56112">
    <property type="entry name" value="Protein kinase-like (PK-like)"/>
    <property type="match status" value="1"/>
</dbReference>
<comment type="subcellular location">
    <subcellularLocation>
        <location evidence="1">Cytoplasm</location>
        <location evidence="1">Cytoskeleton</location>
        <location evidence="1">Microtubule organizing center</location>
        <location evidence="1">Centrosome</location>
    </subcellularLocation>
    <subcellularLocation>
        <location evidence="2">Cytoplasm</location>
        <location evidence="2">Cytoskeleton</location>
        <location evidence="2">Spindle pole</location>
    </subcellularLocation>
</comment>
<name>A0A7W5H6D4_9BACT</name>
<dbReference type="GO" id="GO:0000922">
    <property type="term" value="C:spindle pole"/>
    <property type="evidence" value="ECO:0007669"/>
    <property type="project" value="UniProtKB-SubCell"/>
</dbReference>
<dbReference type="InterPro" id="IPR000719">
    <property type="entry name" value="Prot_kinase_dom"/>
</dbReference>
<evidence type="ECO:0000256" key="10">
    <source>
        <dbReference type="SAM" id="Phobius"/>
    </source>
</evidence>
<dbReference type="GO" id="GO:0004674">
    <property type="term" value="F:protein serine/threonine kinase activity"/>
    <property type="evidence" value="ECO:0007669"/>
    <property type="project" value="TreeGrafter"/>
</dbReference>
<evidence type="ECO:0000256" key="7">
    <source>
        <dbReference type="ARBA" id="ARBA00022840"/>
    </source>
</evidence>
<dbReference type="Gene3D" id="3.30.200.20">
    <property type="entry name" value="Phosphorylase Kinase, domain 1"/>
    <property type="match status" value="1"/>
</dbReference>
<dbReference type="PROSITE" id="PS50011">
    <property type="entry name" value="PROTEIN_KINASE_DOM"/>
    <property type="match status" value="1"/>
</dbReference>
<evidence type="ECO:0000313" key="13">
    <source>
        <dbReference type="Proteomes" id="UP000536179"/>
    </source>
</evidence>
<dbReference type="InterPro" id="IPR001245">
    <property type="entry name" value="Ser-Thr/Tyr_kinase_cat_dom"/>
</dbReference>
<dbReference type="Gene3D" id="1.10.510.10">
    <property type="entry name" value="Transferase(Phosphotransferase) domain 1"/>
    <property type="match status" value="1"/>
</dbReference>
<evidence type="ECO:0000256" key="2">
    <source>
        <dbReference type="ARBA" id="ARBA00004647"/>
    </source>
</evidence>
<sequence length="566" mass="62520">MPRSRLGPLAIETPLGSNPTSKDARVWRAVHVSLRKSVAVRVFHVAFGGTLESRTQFAEEWSRLKKLDHPAICKCYGGGFEDSEAYLAHELIEGPTLTDEIAKRCRLPWESVLDFAEPITDALNYLHTRGIVHGRLGADKIIIAGLSPVLVDVRGEDGSAPFRDGPYHFQRPPSPEQLKRRPPEAPGLHDQVTARSDLYMLGALLYEALTGAPPISGSTIQETTANLEYQTPTSVASTVMDTPVWMDRLVMQLLSKDPAGRPVSAEAVKLQLGEVRRRAMSRSGVAEHASSGFSPLAVTNQADREEARVLLGKHASTEPAKQVIDATPWHDKAWVLLPVLGLLLAMLVWVAWPLNEDTMRQRAEKLLDEGTRSSMSQARISYLELMVRQYPEGEHAAWASEQIDRVEMLEAEHALTVKLNRNLPLKNEAERLCAEAMRFEKFGDNATAVDKYQSLITLLGDESDADNSKFDDYRPLVNLARNKIARISAADTDQSEAARIISAKIEEADQLYLQGRTIAAKKIWYSIVELYASNAAVAPLVKTAQDRLAETSAGGAARADQREPLQ</sequence>
<dbReference type="RefSeq" id="WP_184305700.1">
    <property type="nucleotide sequence ID" value="NZ_JACHXU010000010.1"/>
</dbReference>
<keyword evidence="10" id="KW-0472">Membrane</keyword>
<keyword evidence="8" id="KW-0206">Cytoskeleton</keyword>
<keyword evidence="8" id="KW-0963">Cytoplasm</keyword>
<feature type="domain" description="Protein kinase" evidence="11">
    <location>
        <begin position="9"/>
        <end position="280"/>
    </location>
</feature>
<evidence type="ECO:0000256" key="3">
    <source>
        <dbReference type="ARBA" id="ARBA00010886"/>
    </source>
</evidence>
<keyword evidence="13" id="KW-1185">Reference proteome</keyword>
<keyword evidence="6" id="KW-0418">Kinase</keyword>
<evidence type="ECO:0000256" key="4">
    <source>
        <dbReference type="ARBA" id="ARBA00022679"/>
    </source>
</evidence>
<evidence type="ECO:0000313" key="12">
    <source>
        <dbReference type="EMBL" id="MBB3207339.1"/>
    </source>
</evidence>
<dbReference type="AlphaFoldDB" id="A0A7W5H6D4"/>
<keyword evidence="10" id="KW-0812">Transmembrane</keyword>
<comment type="similarity">
    <text evidence="3">Belongs to the protein kinase superfamily. NEK Ser/Thr protein kinase family. NIMA subfamily.</text>
</comment>
<dbReference type="EMBL" id="JACHXU010000010">
    <property type="protein sequence ID" value="MBB3207339.1"/>
    <property type="molecule type" value="Genomic_DNA"/>
</dbReference>
<dbReference type="Pfam" id="PF07714">
    <property type="entry name" value="PK_Tyr_Ser-Thr"/>
    <property type="match status" value="1"/>
</dbReference>
<dbReference type="GO" id="GO:0005524">
    <property type="term" value="F:ATP binding"/>
    <property type="evidence" value="ECO:0007669"/>
    <property type="project" value="UniProtKB-KW"/>
</dbReference>
<feature type="transmembrane region" description="Helical" evidence="10">
    <location>
        <begin position="333"/>
        <end position="352"/>
    </location>
</feature>
<evidence type="ECO:0000256" key="5">
    <source>
        <dbReference type="ARBA" id="ARBA00022741"/>
    </source>
</evidence>
<reference evidence="12 13" key="1">
    <citation type="submission" date="2020-08" db="EMBL/GenBank/DDBJ databases">
        <title>Genomic Encyclopedia of Type Strains, Phase III (KMG-III): the genomes of soil and plant-associated and newly described type strains.</title>
        <authorList>
            <person name="Whitman W."/>
        </authorList>
    </citation>
    <scope>NUCLEOTIDE SEQUENCE [LARGE SCALE GENOMIC DNA]</scope>
    <source>
        <strain evidence="12 13">CECT 8075</strain>
    </source>
</reference>
<proteinExistence type="inferred from homology"/>
<keyword evidence="7" id="KW-0067">ATP-binding</keyword>
<evidence type="ECO:0000256" key="9">
    <source>
        <dbReference type="SAM" id="MobiDB-lite"/>
    </source>
</evidence>
<dbReference type="PANTHER" id="PTHR43289:SF34">
    <property type="entry name" value="SERINE_THREONINE-PROTEIN KINASE YBDM-RELATED"/>
    <property type="match status" value="1"/>
</dbReference>
<comment type="caution">
    <text evidence="12">The sequence shown here is derived from an EMBL/GenBank/DDBJ whole genome shotgun (WGS) entry which is preliminary data.</text>
</comment>
<evidence type="ECO:0000256" key="6">
    <source>
        <dbReference type="ARBA" id="ARBA00022777"/>
    </source>
</evidence>
<dbReference type="PANTHER" id="PTHR43289">
    <property type="entry name" value="MITOGEN-ACTIVATED PROTEIN KINASE KINASE KINASE 20-RELATED"/>
    <property type="match status" value="1"/>
</dbReference>